<evidence type="ECO:0000313" key="11">
    <source>
        <dbReference type="EMBL" id="RLE10334.1"/>
    </source>
</evidence>
<dbReference type="EC" id="4.-.-.-" evidence="8"/>
<dbReference type="Gene3D" id="3.30.479.10">
    <property type="entry name" value="6-pyruvoyl tetrahydropterin synthase/QueD"/>
    <property type="match status" value="2"/>
</dbReference>
<comment type="caution">
    <text evidence="11">The sequence shown here is derived from an EMBL/GenBank/DDBJ whole genome shotgun (WGS) entry which is preliminary data.</text>
</comment>
<organism evidence="11 12">
    <name type="scientific">Aerophobetes bacterium</name>
    <dbReference type="NCBI Taxonomy" id="2030807"/>
    <lineage>
        <taxon>Bacteria</taxon>
        <taxon>Candidatus Aerophobota</taxon>
    </lineage>
</organism>
<proteinExistence type="inferred from homology"/>
<accession>A0A497E5A8</accession>
<comment type="catalytic activity">
    <reaction evidence="7 8">
        <text>7,8-dihydroneopterin 3'-triphosphate + H2O = 6-carboxy-5,6,7,8-tetrahydropterin + triphosphate + acetaldehyde + 2 H(+)</text>
        <dbReference type="Rhea" id="RHEA:27966"/>
        <dbReference type="ChEBI" id="CHEBI:15343"/>
        <dbReference type="ChEBI" id="CHEBI:15377"/>
        <dbReference type="ChEBI" id="CHEBI:15378"/>
        <dbReference type="ChEBI" id="CHEBI:18036"/>
        <dbReference type="ChEBI" id="CHEBI:58462"/>
        <dbReference type="ChEBI" id="CHEBI:61032"/>
        <dbReference type="EC" id="4.1.2.50"/>
    </reaction>
</comment>
<dbReference type="Pfam" id="PF01242">
    <property type="entry name" value="PTPS"/>
    <property type="match status" value="1"/>
</dbReference>
<reference evidence="11 12" key="1">
    <citation type="submission" date="2018-06" db="EMBL/GenBank/DDBJ databases">
        <title>Extensive metabolic versatility and redundancy in microbially diverse, dynamic hydrothermal sediments.</title>
        <authorList>
            <person name="Dombrowski N."/>
            <person name="Teske A."/>
            <person name="Baker B.J."/>
        </authorList>
    </citation>
    <scope>NUCLEOTIDE SEQUENCE [LARGE SCALE GENOMIC DNA]</scope>
    <source>
        <strain evidence="11">B47_G16</strain>
    </source>
</reference>
<evidence type="ECO:0000256" key="2">
    <source>
        <dbReference type="ARBA" id="ARBA00008900"/>
    </source>
</evidence>
<name>A0A497E5A8_UNCAE</name>
<dbReference type="EMBL" id="QMPZ01000011">
    <property type="protein sequence ID" value="RLE10334.1"/>
    <property type="molecule type" value="Genomic_DNA"/>
</dbReference>
<dbReference type="InterPro" id="IPR007115">
    <property type="entry name" value="6-PTP_synth/QueD"/>
</dbReference>
<dbReference type="Proteomes" id="UP000279422">
    <property type="component" value="Unassembled WGS sequence"/>
</dbReference>
<dbReference type="GO" id="GO:0008616">
    <property type="term" value="P:tRNA queuosine(34) biosynthetic process"/>
    <property type="evidence" value="ECO:0007669"/>
    <property type="project" value="UniProtKB-KW"/>
</dbReference>
<evidence type="ECO:0000313" key="12">
    <source>
        <dbReference type="Proteomes" id="UP000279422"/>
    </source>
</evidence>
<dbReference type="PIRSF" id="PIRSF006113">
    <property type="entry name" value="PTP_synth"/>
    <property type="match status" value="1"/>
</dbReference>
<protein>
    <recommendedName>
        <fullName evidence="3 8">6-carboxy-5,6,7,8-tetrahydropterin synthase</fullName>
        <ecNumber evidence="8">4.-.-.-</ecNumber>
    </recommendedName>
</protein>
<comment type="similarity">
    <text evidence="2 8">Belongs to the PTPS family. QueD subfamily.</text>
</comment>
<feature type="active site" description="Proton acceptor" evidence="9">
    <location>
        <position position="23"/>
    </location>
</feature>
<feature type="binding site" evidence="10">
    <location>
        <position position="14"/>
    </location>
    <ligand>
        <name>Zn(2+)</name>
        <dbReference type="ChEBI" id="CHEBI:29105"/>
    </ligand>
</feature>
<evidence type="ECO:0000256" key="5">
    <source>
        <dbReference type="ARBA" id="ARBA00022833"/>
    </source>
</evidence>
<feature type="active site" description="Charge relay system" evidence="9">
    <location>
        <position position="67"/>
    </location>
</feature>
<evidence type="ECO:0000256" key="10">
    <source>
        <dbReference type="PIRSR" id="PIRSR006113-2"/>
    </source>
</evidence>
<feature type="binding site" evidence="10">
    <location>
        <position position="27"/>
    </location>
    <ligand>
        <name>Zn(2+)</name>
        <dbReference type="ChEBI" id="CHEBI:29105"/>
    </ligand>
</feature>
<feature type="binding site" evidence="10">
    <location>
        <position position="29"/>
    </location>
    <ligand>
        <name>Zn(2+)</name>
        <dbReference type="ChEBI" id="CHEBI:29105"/>
    </ligand>
</feature>
<evidence type="ECO:0000256" key="7">
    <source>
        <dbReference type="ARBA" id="ARBA00048807"/>
    </source>
</evidence>
<sequence>MYEIMVEMDFSAAHQVREVGGRCENLHGHTYKVQVFLEGKDLNAVGMLVDFREVKRKVKKWVDKLDHTYLNESLKDINPTAENLARYLFERLQEEINCKGVRLSRVRVAEAEDAWASYSGEED</sequence>
<dbReference type="UniPathway" id="UPA00391"/>
<comment type="pathway">
    <text evidence="1 8">Purine metabolism; 7-cyano-7-deazaguanine biosynthesis.</text>
</comment>
<dbReference type="NCBIfam" id="TIGR03367">
    <property type="entry name" value="queuosine_QueD"/>
    <property type="match status" value="1"/>
</dbReference>
<gene>
    <name evidence="11" type="primary">queD</name>
    <name evidence="11" type="ORF">DRJ00_01795</name>
</gene>
<keyword evidence="8" id="KW-0671">Queuosine biosynthesis</keyword>
<comment type="cofactor">
    <cofactor evidence="8 10">
        <name>Zn(2+)</name>
        <dbReference type="ChEBI" id="CHEBI:29105"/>
    </cofactor>
    <text evidence="8 10">Binds 1 zinc ion per subunit.</text>
</comment>
<keyword evidence="5 8" id="KW-0862">Zinc</keyword>
<dbReference type="InterPro" id="IPR038418">
    <property type="entry name" value="6-PTP_synth/QueD_sf"/>
</dbReference>
<evidence type="ECO:0000256" key="8">
    <source>
        <dbReference type="PIRNR" id="PIRNR006113"/>
    </source>
</evidence>
<dbReference type="PANTHER" id="PTHR12589:SF7">
    <property type="entry name" value="6-PYRUVOYL TETRAHYDROBIOPTERIN SYNTHASE"/>
    <property type="match status" value="1"/>
</dbReference>
<dbReference type="GO" id="GO:0070497">
    <property type="term" value="F:6-carboxytetrahydropterin synthase activity"/>
    <property type="evidence" value="ECO:0007669"/>
    <property type="project" value="UniProtKB-EC"/>
</dbReference>
<dbReference type="GO" id="GO:0046872">
    <property type="term" value="F:metal ion binding"/>
    <property type="evidence" value="ECO:0007669"/>
    <property type="project" value="UniProtKB-KW"/>
</dbReference>
<evidence type="ECO:0000256" key="1">
    <source>
        <dbReference type="ARBA" id="ARBA00005061"/>
    </source>
</evidence>
<evidence type="ECO:0000256" key="6">
    <source>
        <dbReference type="ARBA" id="ARBA00023239"/>
    </source>
</evidence>
<keyword evidence="4 8" id="KW-0479">Metal-binding</keyword>
<evidence type="ECO:0000256" key="9">
    <source>
        <dbReference type="PIRSR" id="PIRSR006113-1"/>
    </source>
</evidence>
<evidence type="ECO:0000256" key="3">
    <source>
        <dbReference type="ARBA" id="ARBA00018141"/>
    </source>
</evidence>
<dbReference type="SUPFAM" id="SSF55620">
    <property type="entry name" value="Tetrahydrobiopterin biosynthesis enzymes-like"/>
    <property type="match status" value="1"/>
</dbReference>
<evidence type="ECO:0000256" key="4">
    <source>
        <dbReference type="ARBA" id="ARBA00022723"/>
    </source>
</evidence>
<dbReference type="AlphaFoldDB" id="A0A497E5A8"/>
<dbReference type="PANTHER" id="PTHR12589">
    <property type="entry name" value="PYRUVOYL TETRAHYDROBIOPTERIN SYNTHASE"/>
    <property type="match status" value="1"/>
</dbReference>
<feature type="active site" description="Charge relay system" evidence="9">
    <location>
        <position position="110"/>
    </location>
</feature>
<keyword evidence="6 8" id="KW-0456">Lyase</keyword>